<feature type="domain" description="ABC transporter" evidence="5">
    <location>
        <begin position="3"/>
        <end position="248"/>
    </location>
</feature>
<name>A0A845QZ31_9CLOT</name>
<dbReference type="InterPro" id="IPR027417">
    <property type="entry name" value="P-loop_NTPase"/>
</dbReference>
<keyword evidence="7" id="KW-1185">Reference proteome</keyword>
<dbReference type="PROSITE" id="PS00211">
    <property type="entry name" value="ABC_TRANSPORTER_1"/>
    <property type="match status" value="1"/>
</dbReference>
<gene>
    <name evidence="6" type="ORF">D3Z33_11220</name>
</gene>
<dbReference type="PANTHER" id="PTHR43335">
    <property type="entry name" value="ABC TRANSPORTER, ATP-BINDING PROTEIN"/>
    <property type="match status" value="1"/>
</dbReference>
<evidence type="ECO:0000313" key="7">
    <source>
        <dbReference type="Proteomes" id="UP000467132"/>
    </source>
</evidence>
<dbReference type="PROSITE" id="PS50893">
    <property type="entry name" value="ABC_TRANSPORTER_2"/>
    <property type="match status" value="1"/>
</dbReference>
<protein>
    <submittedName>
        <fullName evidence="6">ABC transporter ATP-binding protein</fullName>
    </submittedName>
</protein>
<comment type="caution">
    <text evidence="6">The sequence shown here is derived from an EMBL/GenBank/DDBJ whole genome shotgun (WGS) entry which is preliminary data.</text>
</comment>
<dbReference type="Pfam" id="PF00005">
    <property type="entry name" value="ABC_tran"/>
    <property type="match status" value="1"/>
</dbReference>
<evidence type="ECO:0000256" key="2">
    <source>
        <dbReference type="ARBA" id="ARBA00022448"/>
    </source>
</evidence>
<organism evidence="6 7">
    <name type="scientific">Senegalia massiliensis</name>
    <dbReference type="NCBI Taxonomy" id="1720316"/>
    <lineage>
        <taxon>Bacteria</taxon>
        <taxon>Bacillati</taxon>
        <taxon>Bacillota</taxon>
        <taxon>Clostridia</taxon>
        <taxon>Eubacteriales</taxon>
        <taxon>Clostridiaceae</taxon>
        <taxon>Senegalia</taxon>
    </lineage>
</organism>
<dbReference type="EMBL" id="QXXA01000012">
    <property type="protein sequence ID" value="NBI07420.1"/>
    <property type="molecule type" value="Genomic_DNA"/>
</dbReference>
<keyword evidence="2" id="KW-0813">Transport</keyword>
<dbReference type="PANTHER" id="PTHR43335:SF2">
    <property type="entry name" value="ABC TRANSPORTER, ATP-BINDING PROTEIN"/>
    <property type="match status" value="1"/>
</dbReference>
<dbReference type="RefSeq" id="WP_160197882.1">
    <property type="nucleotide sequence ID" value="NZ_QXXA01000012.1"/>
</dbReference>
<dbReference type="OrthoDB" id="9775135at2"/>
<dbReference type="SUPFAM" id="SSF52540">
    <property type="entry name" value="P-loop containing nucleoside triphosphate hydrolases"/>
    <property type="match status" value="1"/>
</dbReference>
<dbReference type="Gene3D" id="3.40.50.300">
    <property type="entry name" value="P-loop containing nucleotide triphosphate hydrolases"/>
    <property type="match status" value="1"/>
</dbReference>
<dbReference type="GO" id="GO:0005524">
    <property type="term" value="F:ATP binding"/>
    <property type="evidence" value="ECO:0007669"/>
    <property type="project" value="UniProtKB-KW"/>
</dbReference>
<keyword evidence="4 6" id="KW-0067">ATP-binding</keyword>
<dbReference type="Proteomes" id="UP000467132">
    <property type="component" value="Unassembled WGS sequence"/>
</dbReference>
<evidence type="ECO:0000256" key="1">
    <source>
        <dbReference type="ARBA" id="ARBA00005417"/>
    </source>
</evidence>
<keyword evidence="3" id="KW-0547">Nucleotide-binding</keyword>
<sequence>MKLIIDNITMKYKDKIAVENFTVKLDKGVYGFLGPNGSGKTTLMRVLADLLRPTKGRILLNDRDISTMGDDYRDILGYLPQSFGFYKSFTAHKFMMYIAALKGIDQSKALKKVDELLELVNLKEHCKRKIGKFSGGMKQRIGIAQALINDPKILILDEPTAGLDPKERIRFRNLISEISKDRIVLLSTHIVSDIEYIAKEVILIKEGKLLGIDSPDNILENMKGKVWKGTTTEERFRNIKNDYKISNVVRKNGVQLRIISDKKPFLKAIEAEPRLEDMYLYYFDKEVEE</sequence>
<accession>A0A845QZ31</accession>
<dbReference type="InterPro" id="IPR003439">
    <property type="entry name" value="ABC_transporter-like_ATP-bd"/>
</dbReference>
<dbReference type="GO" id="GO:0016887">
    <property type="term" value="F:ATP hydrolysis activity"/>
    <property type="evidence" value="ECO:0007669"/>
    <property type="project" value="InterPro"/>
</dbReference>
<dbReference type="InterPro" id="IPR017871">
    <property type="entry name" value="ABC_transporter-like_CS"/>
</dbReference>
<dbReference type="SMART" id="SM00382">
    <property type="entry name" value="AAA"/>
    <property type="match status" value="1"/>
</dbReference>
<evidence type="ECO:0000313" key="6">
    <source>
        <dbReference type="EMBL" id="NBI07420.1"/>
    </source>
</evidence>
<dbReference type="InterPro" id="IPR003593">
    <property type="entry name" value="AAA+_ATPase"/>
</dbReference>
<reference evidence="6 7" key="1">
    <citation type="submission" date="2018-08" db="EMBL/GenBank/DDBJ databases">
        <title>Murine metabolic-syndrome-specific gut microbial biobank.</title>
        <authorList>
            <person name="Liu C."/>
        </authorList>
    </citation>
    <scope>NUCLEOTIDE SEQUENCE [LARGE SCALE GENOMIC DNA]</scope>
    <source>
        <strain evidence="6 7">583</strain>
    </source>
</reference>
<evidence type="ECO:0000256" key="3">
    <source>
        <dbReference type="ARBA" id="ARBA00022741"/>
    </source>
</evidence>
<evidence type="ECO:0000256" key="4">
    <source>
        <dbReference type="ARBA" id="ARBA00022840"/>
    </source>
</evidence>
<evidence type="ECO:0000259" key="5">
    <source>
        <dbReference type="PROSITE" id="PS50893"/>
    </source>
</evidence>
<comment type="similarity">
    <text evidence="1">Belongs to the ABC transporter superfamily.</text>
</comment>
<dbReference type="AlphaFoldDB" id="A0A845QZ31"/>
<proteinExistence type="inferred from homology"/>
<dbReference type="CDD" id="cd03264">
    <property type="entry name" value="ABC_drug_resistance_like"/>
    <property type="match status" value="1"/>
</dbReference>